<dbReference type="Pfam" id="PF04203">
    <property type="entry name" value="Sortase"/>
    <property type="match status" value="1"/>
</dbReference>
<feature type="active site" description="Acyl-thioester intermediate" evidence="2">
    <location>
        <position position="213"/>
    </location>
</feature>
<name>A0A374NGU3_9FIRM</name>
<feature type="transmembrane region" description="Helical" evidence="4">
    <location>
        <begin position="253"/>
        <end position="270"/>
    </location>
</feature>
<evidence type="ECO:0000313" key="5">
    <source>
        <dbReference type="EMBL" id="RGI84042.1"/>
    </source>
</evidence>
<keyword evidence="1" id="KW-0378">Hydrolase</keyword>
<evidence type="ECO:0000256" key="3">
    <source>
        <dbReference type="SAM" id="MobiDB-lite"/>
    </source>
</evidence>
<dbReference type="Proteomes" id="UP000283700">
    <property type="component" value="Unassembled WGS sequence"/>
</dbReference>
<evidence type="ECO:0000313" key="8">
    <source>
        <dbReference type="Proteomes" id="UP000283700"/>
    </source>
</evidence>
<keyword evidence="4" id="KW-0472">Membrane</keyword>
<dbReference type="InterPro" id="IPR042002">
    <property type="entry name" value="Sortase_C"/>
</dbReference>
<protein>
    <submittedName>
        <fullName evidence="5">Class C sortase</fullName>
    </submittedName>
</protein>
<feature type="active site" description="Proton donor/acceptor" evidence="2">
    <location>
        <position position="151"/>
    </location>
</feature>
<dbReference type="Proteomes" id="UP000262524">
    <property type="component" value="Unassembled WGS sequence"/>
</dbReference>
<proteinExistence type="predicted"/>
<dbReference type="NCBIfam" id="NF033745">
    <property type="entry name" value="class_C_sortase"/>
    <property type="match status" value="1"/>
</dbReference>
<keyword evidence="4" id="KW-0812">Transmembrane</keyword>
<evidence type="ECO:0000256" key="2">
    <source>
        <dbReference type="PIRSR" id="PIRSR605754-1"/>
    </source>
</evidence>
<evidence type="ECO:0000313" key="7">
    <source>
        <dbReference type="Proteomes" id="UP000262524"/>
    </source>
</evidence>
<gene>
    <name evidence="6" type="ORF">DWZ29_06420</name>
    <name evidence="5" type="ORF">DXD91_11430</name>
</gene>
<reference evidence="7 8" key="1">
    <citation type="submission" date="2018-08" db="EMBL/GenBank/DDBJ databases">
        <title>A genome reference for cultivated species of the human gut microbiota.</title>
        <authorList>
            <person name="Zou Y."/>
            <person name="Xue W."/>
            <person name="Luo G."/>
        </authorList>
    </citation>
    <scope>NUCLEOTIDE SEQUENCE [LARGE SCALE GENOMIC DNA]</scope>
    <source>
        <strain evidence="6 8">AF31-17AC</strain>
        <strain evidence="5 7">TM10-1AC</strain>
    </source>
</reference>
<dbReference type="AlphaFoldDB" id="A0A374NGU3"/>
<dbReference type="GO" id="GO:0016787">
    <property type="term" value="F:hydrolase activity"/>
    <property type="evidence" value="ECO:0007669"/>
    <property type="project" value="UniProtKB-KW"/>
</dbReference>
<comment type="caution">
    <text evidence="5">The sequence shown here is derived from an EMBL/GenBank/DDBJ whole genome shotgun (WGS) entry which is preliminary data.</text>
</comment>
<dbReference type="NCBIfam" id="TIGR01076">
    <property type="entry name" value="sortase_fam"/>
    <property type="match status" value="1"/>
</dbReference>
<feature type="compositionally biased region" description="Basic residues" evidence="3">
    <location>
        <begin position="275"/>
        <end position="288"/>
    </location>
</feature>
<keyword evidence="4" id="KW-1133">Transmembrane helix</keyword>
<dbReference type="CDD" id="cd05827">
    <property type="entry name" value="Sortase_C"/>
    <property type="match status" value="1"/>
</dbReference>
<accession>A0A374NGU3</accession>
<sequence>MKSKILGILITLLFVAGYATLNYPVLGTLYNQIREGKVIDSYDHAVHTMNKEKLQKYLEDAQKYNEMLARENPQLSDAFSQEEKKSDSAYNHVLDMEESGVMGALEIPKISLYLPIYHGTSQEVLEKGIGHLEGTSIPVGGKNTHVVLTGHRGLPSAELFSNLDQLEKNDEFYIHILGKTLAYKVFNVETVKPEEMEHLTIAKGQDRVTLVTCTPYGINTHRLLVHARRVPYKTESTNSQKNTLWRWLLKQRTFLISTGVLVLLIIYSLVRSRQRRRQKRRKHKKKSGSKRERDKTNP</sequence>
<evidence type="ECO:0000256" key="4">
    <source>
        <dbReference type="SAM" id="Phobius"/>
    </source>
</evidence>
<evidence type="ECO:0000313" key="6">
    <source>
        <dbReference type="EMBL" id="RHN14310.1"/>
    </source>
</evidence>
<dbReference type="InterPro" id="IPR023365">
    <property type="entry name" value="Sortase_dom-sf"/>
</dbReference>
<feature type="compositionally biased region" description="Basic and acidic residues" evidence="3">
    <location>
        <begin position="289"/>
        <end position="298"/>
    </location>
</feature>
<dbReference type="RefSeq" id="WP_117983097.1">
    <property type="nucleotide sequence ID" value="NZ_CAUHII010000028.1"/>
</dbReference>
<evidence type="ECO:0000256" key="1">
    <source>
        <dbReference type="ARBA" id="ARBA00022801"/>
    </source>
</evidence>
<dbReference type="InterPro" id="IPR005754">
    <property type="entry name" value="Sortase"/>
</dbReference>
<organism evidence="5 7">
    <name type="scientific">Anaerobutyricum hallii</name>
    <dbReference type="NCBI Taxonomy" id="39488"/>
    <lineage>
        <taxon>Bacteria</taxon>
        <taxon>Bacillati</taxon>
        <taxon>Bacillota</taxon>
        <taxon>Clostridia</taxon>
        <taxon>Lachnospirales</taxon>
        <taxon>Lachnospiraceae</taxon>
        <taxon>Anaerobutyricum</taxon>
    </lineage>
</organism>
<dbReference type="Gene3D" id="2.40.260.10">
    <property type="entry name" value="Sortase"/>
    <property type="match status" value="1"/>
</dbReference>
<dbReference type="EMBL" id="QRQO01000013">
    <property type="protein sequence ID" value="RHN14310.1"/>
    <property type="molecule type" value="Genomic_DNA"/>
</dbReference>
<dbReference type="SUPFAM" id="SSF63817">
    <property type="entry name" value="Sortase"/>
    <property type="match status" value="1"/>
</dbReference>
<dbReference type="EMBL" id="QSOE01000087">
    <property type="protein sequence ID" value="RGI84042.1"/>
    <property type="molecule type" value="Genomic_DNA"/>
</dbReference>
<feature type="region of interest" description="Disordered" evidence="3">
    <location>
        <begin position="275"/>
        <end position="298"/>
    </location>
</feature>